<protein>
    <submittedName>
        <fullName evidence="3">5,10-methylenetetrahydromethanopterin reductase</fullName>
        <ecNumber evidence="3">1.5.98.2</ecNumber>
    </submittedName>
</protein>
<feature type="domain" description="Luciferase-like" evidence="2">
    <location>
        <begin position="15"/>
        <end position="330"/>
    </location>
</feature>
<dbReference type="EC" id="1.5.98.2" evidence="3"/>
<evidence type="ECO:0000313" key="3">
    <source>
        <dbReference type="EMBL" id="MDQ1023236.1"/>
    </source>
</evidence>
<keyword evidence="4" id="KW-1185">Reference proteome</keyword>
<evidence type="ECO:0000259" key="2">
    <source>
        <dbReference type="Pfam" id="PF00296"/>
    </source>
</evidence>
<proteinExistence type="predicted"/>
<dbReference type="Proteomes" id="UP001230328">
    <property type="component" value="Unassembled WGS sequence"/>
</dbReference>
<dbReference type="EMBL" id="JAUSZI010000002">
    <property type="protein sequence ID" value="MDQ1023236.1"/>
    <property type="molecule type" value="Genomic_DNA"/>
</dbReference>
<dbReference type="Pfam" id="PF00296">
    <property type="entry name" value="Bac_luciferase"/>
    <property type="match status" value="1"/>
</dbReference>
<organism evidence="3 4">
    <name type="scientific">Streptomyces umbrinus</name>
    <dbReference type="NCBI Taxonomy" id="67370"/>
    <lineage>
        <taxon>Bacteria</taxon>
        <taxon>Bacillati</taxon>
        <taxon>Actinomycetota</taxon>
        <taxon>Actinomycetes</taxon>
        <taxon>Kitasatosporales</taxon>
        <taxon>Streptomycetaceae</taxon>
        <taxon>Streptomyces</taxon>
        <taxon>Streptomyces phaeochromogenes group</taxon>
    </lineage>
</organism>
<reference evidence="3 4" key="1">
    <citation type="submission" date="2023-07" db="EMBL/GenBank/DDBJ databases">
        <title>Comparative genomics of wheat-associated soil bacteria to identify genetic determinants of phenazine resistance.</title>
        <authorList>
            <person name="Mouncey N."/>
        </authorList>
    </citation>
    <scope>NUCLEOTIDE SEQUENCE [LARGE SCALE GENOMIC DNA]</scope>
    <source>
        <strain evidence="3 4">V2I4</strain>
    </source>
</reference>
<dbReference type="PANTHER" id="PTHR43244:SF1">
    <property type="entry name" value="5,10-METHYLENETETRAHYDROMETHANOPTERIN REDUCTASE"/>
    <property type="match status" value="1"/>
</dbReference>
<dbReference type="SUPFAM" id="SSF51679">
    <property type="entry name" value="Bacterial luciferase-like"/>
    <property type="match status" value="1"/>
</dbReference>
<dbReference type="PANTHER" id="PTHR43244">
    <property type="match status" value="1"/>
</dbReference>
<gene>
    <name evidence="3" type="ORF">QF035_000818</name>
</gene>
<comment type="caution">
    <text evidence="3">The sequence shown here is derived from an EMBL/GenBank/DDBJ whole genome shotgun (WGS) entry which is preliminary data.</text>
</comment>
<name>A0ABU0SI43_9ACTN</name>
<keyword evidence="1 3" id="KW-0560">Oxidoreductase</keyword>
<sequence>MRTGIVMPAGPGVEHLAARAEELGFSSFWVYDTPMVHGDPFVSLALCAKATHRIRLGIGVTSPALRSAPAAAAALGSLNALAPGRMICGVGTGNTSRRTLGMRPTRMAELESFTAALRDLTAGRESEYREGTRSSRVRFLHAGPYVNTEDPVEFVVAAFGPKAAAVAGRLGAGVISFGMHDPAAWSALSPARRAAAQAAGSTEKTEKTRSYLMSSLHVLADGEDRYGDLVKDSMGHIALSALILGVENPAFRAVLPQKEAAAVDRLLQLRGTTPTHPNRHHTLYHNYLGRLSPEDRELIVPSLVDRFGLVGTRDEITERINVLEKSGVDELVIQPVVDPETEVAELARLLA</sequence>
<dbReference type="Gene3D" id="3.20.20.30">
    <property type="entry name" value="Luciferase-like domain"/>
    <property type="match status" value="1"/>
</dbReference>
<dbReference type="GO" id="GO:0018537">
    <property type="term" value="F:coenzyme F420-dependent N5,N10-methenyltetrahydromethanopterin reductase activity"/>
    <property type="evidence" value="ECO:0007669"/>
    <property type="project" value="UniProtKB-EC"/>
</dbReference>
<dbReference type="InterPro" id="IPR036661">
    <property type="entry name" value="Luciferase-like_sf"/>
</dbReference>
<dbReference type="InterPro" id="IPR050564">
    <property type="entry name" value="F420-G6PD/mer"/>
</dbReference>
<accession>A0ABU0SI43</accession>
<evidence type="ECO:0000256" key="1">
    <source>
        <dbReference type="ARBA" id="ARBA00023002"/>
    </source>
</evidence>
<dbReference type="RefSeq" id="WP_307518166.1">
    <property type="nucleotide sequence ID" value="NZ_JAUSZI010000002.1"/>
</dbReference>
<dbReference type="InterPro" id="IPR011251">
    <property type="entry name" value="Luciferase-like_dom"/>
</dbReference>
<evidence type="ECO:0000313" key="4">
    <source>
        <dbReference type="Proteomes" id="UP001230328"/>
    </source>
</evidence>